<keyword evidence="9" id="KW-1185">Reference proteome</keyword>
<keyword evidence="5" id="KW-0482">Metalloprotease</keyword>
<reference evidence="8 9" key="1">
    <citation type="submission" date="2019-03" db="EMBL/GenBank/DDBJ databases">
        <title>Genomic Encyclopedia of Type Strains, Phase IV (KMG-IV): sequencing the most valuable type-strain genomes for metagenomic binning, comparative biology and taxonomic classification.</title>
        <authorList>
            <person name="Goeker M."/>
        </authorList>
    </citation>
    <scope>NUCLEOTIDE SEQUENCE [LARGE SCALE GENOMIC DNA]</scope>
    <source>
        <strain evidence="8 9">DSM 45775</strain>
    </source>
</reference>
<name>A0A4R6VJ62_9PSEU</name>
<dbReference type="Pfam" id="PF05193">
    <property type="entry name" value="Peptidase_M16_C"/>
    <property type="match status" value="1"/>
</dbReference>
<evidence type="ECO:0000313" key="9">
    <source>
        <dbReference type="Proteomes" id="UP000295705"/>
    </source>
</evidence>
<dbReference type="RefSeq" id="WP_243741754.1">
    <property type="nucleotide sequence ID" value="NZ_BAABHR010000074.1"/>
</dbReference>
<dbReference type="Pfam" id="PF00675">
    <property type="entry name" value="Peptidase_M16"/>
    <property type="match status" value="1"/>
</dbReference>
<dbReference type="PANTHER" id="PTHR43690:SF17">
    <property type="entry name" value="PROTEIN YHJJ"/>
    <property type="match status" value="1"/>
</dbReference>
<protein>
    <submittedName>
        <fullName evidence="8">Putative Zn-dependent peptidase</fullName>
    </submittedName>
</protein>
<dbReference type="SUPFAM" id="SSF63411">
    <property type="entry name" value="LuxS/MPP-like metallohydrolase"/>
    <property type="match status" value="2"/>
</dbReference>
<dbReference type="InterPro" id="IPR011765">
    <property type="entry name" value="Pept_M16_N"/>
</dbReference>
<dbReference type="AlphaFoldDB" id="A0A4R6VJ62"/>
<evidence type="ECO:0000256" key="2">
    <source>
        <dbReference type="ARBA" id="ARBA00022670"/>
    </source>
</evidence>
<dbReference type="EMBL" id="SNYO01000004">
    <property type="protein sequence ID" value="TDQ58539.1"/>
    <property type="molecule type" value="Genomic_DNA"/>
</dbReference>
<dbReference type="GO" id="GO:0046872">
    <property type="term" value="F:metal ion binding"/>
    <property type="evidence" value="ECO:0007669"/>
    <property type="project" value="InterPro"/>
</dbReference>
<keyword evidence="3" id="KW-0378">Hydrolase</keyword>
<dbReference type="PANTHER" id="PTHR43690">
    <property type="entry name" value="NARDILYSIN"/>
    <property type="match status" value="1"/>
</dbReference>
<sequence length="436" mass="46675">MTSSVTAPGRADSGLHRRVLDNGLRVLLVPDPAAPVVGVAVHVDVGFRSEPEGRTGFAHLFEHLMFQGSESLEKLAHFRHVQSSGGVFNGSTHQDYTNYFEVLPSAALERALFLEADRLRAPRLTQENLRNQVDVVKEEIRLNVLNRPYGGFPWILLPPVLYDTYPNAHNGYGDFTDLEQADLDDAAAFFDAYYAPGNAVLTVVGDLDPDEAATLVEKHFADIPARAVPARPSFAEPPPDGVRREDVVDANAPLPALALGHRLPDPDADLDAYLAHAVLASLLTDGEAARLTQRLVYGDALVTDISASCGLMGAPLDARDPDTFTVTAVHPASVEPDRIVDAVDDELATLAADGPDAEELRRVTARWASSLHREHDRLMSRMLALGAAELVQGRAELADELPGKIAAVTPAAVAAAAGSLRPDSRAILTITPGGDA</sequence>
<evidence type="ECO:0000256" key="1">
    <source>
        <dbReference type="ARBA" id="ARBA00007261"/>
    </source>
</evidence>
<feature type="domain" description="Peptidase M16 C-terminal" evidence="7">
    <location>
        <begin position="182"/>
        <end position="363"/>
    </location>
</feature>
<gene>
    <name evidence="8" type="ORF">EV188_104279</name>
</gene>
<dbReference type="InterPro" id="IPR011249">
    <property type="entry name" value="Metalloenz_LuxS/M16"/>
</dbReference>
<feature type="domain" description="Peptidase M16 N-terminal" evidence="6">
    <location>
        <begin position="25"/>
        <end position="141"/>
    </location>
</feature>
<dbReference type="GO" id="GO:0008237">
    <property type="term" value="F:metallopeptidase activity"/>
    <property type="evidence" value="ECO:0007669"/>
    <property type="project" value="UniProtKB-KW"/>
</dbReference>
<evidence type="ECO:0000256" key="4">
    <source>
        <dbReference type="ARBA" id="ARBA00022833"/>
    </source>
</evidence>
<evidence type="ECO:0000259" key="6">
    <source>
        <dbReference type="Pfam" id="PF00675"/>
    </source>
</evidence>
<evidence type="ECO:0000313" key="8">
    <source>
        <dbReference type="EMBL" id="TDQ58539.1"/>
    </source>
</evidence>
<comment type="caution">
    <text evidence="8">The sequence shown here is derived from an EMBL/GenBank/DDBJ whole genome shotgun (WGS) entry which is preliminary data.</text>
</comment>
<dbReference type="InterPro" id="IPR007863">
    <property type="entry name" value="Peptidase_M16_C"/>
</dbReference>
<dbReference type="Proteomes" id="UP000295705">
    <property type="component" value="Unassembled WGS sequence"/>
</dbReference>
<evidence type="ECO:0000256" key="5">
    <source>
        <dbReference type="ARBA" id="ARBA00023049"/>
    </source>
</evidence>
<proteinExistence type="inferred from homology"/>
<dbReference type="Gene3D" id="3.30.830.10">
    <property type="entry name" value="Metalloenzyme, LuxS/M16 peptidase-like"/>
    <property type="match status" value="2"/>
</dbReference>
<comment type="similarity">
    <text evidence="1">Belongs to the peptidase M16 family.</text>
</comment>
<evidence type="ECO:0000259" key="7">
    <source>
        <dbReference type="Pfam" id="PF05193"/>
    </source>
</evidence>
<keyword evidence="4" id="KW-0862">Zinc</keyword>
<dbReference type="InterPro" id="IPR050626">
    <property type="entry name" value="Peptidase_M16"/>
</dbReference>
<evidence type="ECO:0000256" key="3">
    <source>
        <dbReference type="ARBA" id="ARBA00022801"/>
    </source>
</evidence>
<organism evidence="8 9">
    <name type="scientific">Actinomycetospora succinea</name>
    <dbReference type="NCBI Taxonomy" id="663603"/>
    <lineage>
        <taxon>Bacteria</taxon>
        <taxon>Bacillati</taxon>
        <taxon>Actinomycetota</taxon>
        <taxon>Actinomycetes</taxon>
        <taxon>Pseudonocardiales</taxon>
        <taxon>Pseudonocardiaceae</taxon>
        <taxon>Actinomycetospora</taxon>
    </lineage>
</organism>
<keyword evidence="2" id="KW-0645">Protease</keyword>
<accession>A0A4R6VJ62</accession>
<dbReference type="GO" id="GO:0006508">
    <property type="term" value="P:proteolysis"/>
    <property type="evidence" value="ECO:0007669"/>
    <property type="project" value="UniProtKB-KW"/>
</dbReference>